<dbReference type="PANTHER" id="PTHR46066">
    <property type="entry name" value="CHITINASE DOMAIN-CONTAINING PROTEIN 1 FAMILY MEMBER"/>
    <property type="match status" value="1"/>
</dbReference>
<dbReference type="EMBL" id="VJMH01007414">
    <property type="protein sequence ID" value="KAF0683327.1"/>
    <property type="molecule type" value="Genomic_DNA"/>
</dbReference>
<dbReference type="SMART" id="SM00636">
    <property type="entry name" value="Glyco_18"/>
    <property type="match status" value="1"/>
</dbReference>
<reference evidence="5" key="2">
    <citation type="submission" date="2019-06" db="EMBL/GenBank/DDBJ databases">
        <title>Genomics analysis of Aphanomyces spp. identifies a new class of oomycete effector associated with host adaptation.</title>
        <authorList>
            <person name="Gaulin E."/>
        </authorList>
    </citation>
    <scope>NUCLEOTIDE SEQUENCE</scope>
    <source>
        <strain evidence="5">CBS 578.67</strain>
    </source>
</reference>
<evidence type="ECO:0000259" key="4">
    <source>
        <dbReference type="PROSITE" id="PS51910"/>
    </source>
</evidence>
<dbReference type="InterPro" id="IPR017853">
    <property type="entry name" value="GH"/>
</dbReference>
<dbReference type="OrthoDB" id="10254444at2759"/>
<dbReference type="Gene3D" id="3.20.20.80">
    <property type="entry name" value="Glycosidases"/>
    <property type="match status" value="1"/>
</dbReference>
<evidence type="ECO:0000313" key="7">
    <source>
        <dbReference type="Proteomes" id="UP000332933"/>
    </source>
</evidence>
<evidence type="ECO:0000313" key="6">
    <source>
        <dbReference type="EMBL" id="VFU01257.1"/>
    </source>
</evidence>
<evidence type="ECO:0000313" key="5">
    <source>
        <dbReference type="EMBL" id="KAF0683327.1"/>
    </source>
</evidence>
<dbReference type="PROSITE" id="PS51910">
    <property type="entry name" value="GH18_2"/>
    <property type="match status" value="1"/>
</dbReference>
<protein>
    <recommendedName>
        <fullName evidence="2">Chitinase domain-containing protein 1</fullName>
    </recommendedName>
</protein>
<evidence type="ECO:0000256" key="1">
    <source>
        <dbReference type="ARBA" id="ARBA00009336"/>
    </source>
</evidence>
<keyword evidence="3" id="KW-0732">Signal</keyword>
<dbReference type="GO" id="GO:0008061">
    <property type="term" value="F:chitin binding"/>
    <property type="evidence" value="ECO:0007669"/>
    <property type="project" value="InterPro"/>
</dbReference>
<organism evidence="6 7">
    <name type="scientific">Aphanomyces stellatus</name>
    <dbReference type="NCBI Taxonomy" id="120398"/>
    <lineage>
        <taxon>Eukaryota</taxon>
        <taxon>Sar</taxon>
        <taxon>Stramenopiles</taxon>
        <taxon>Oomycota</taxon>
        <taxon>Saprolegniomycetes</taxon>
        <taxon>Saprolegniales</taxon>
        <taxon>Verrucalvaceae</taxon>
        <taxon>Aphanomyces</taxon>
    </lineage>
</organism>
<gene>
    <name evidence="6" type="primary">Aste57867_24620</name>
    <name evidence="5" type="ORF">As57867_024542</name>
    <name evidence="6" type="ORF">ASTE57867_24620</name>
</gene>
<dbReference type="InterPro" id="IPR001223">
    <property type="entry name" value="Glyco_hydro18_cat"/>
</dbReference>
<evidence type="ECO:0000256" key="3">
    <source>
        <dbReference type="SAM" id="SignalP"/>
    </source>
</evidence>
<sequence>MRAAHVSAIVAFLVGSTASDSATHLANDAVEAETCAADGDGGACRVPSVIERALVERTPTFTSILKEETRYGSDTHVKRFVGETLGYVTPWNNHGYDTAKLFRHKFTYIAPVWYQIRHDDKHQPSLTGGHDVDAGWISAVRGSPSDSASPSIVPRFMFEMNSLSPQESKTIVKLLRKEVVARGFDGLTLEIPVLDITVDFINALGRGLQADGKILIAVLPTSQRNGQLSTTTELISKILTAVHRFSMNAYDYSPTGPNAPLPWLQATLDALAPLRHNPKFLMGLAFYGYDTQNAIVGSQYRDLLETHKPTIEWDVSAHECFFQYANNHRKAYYPCLQSIQDRLDLYTMAKTGAAIWDIGQGLDYFFDLL</sequence>
<dbReference type="PANTHER" id="PTHR46066:SF2">
    <property type="entry name" value="CHITINASE DOMAIN-CONTAINING PROTEIN 1"/>
    <property type="match status" value="1"/>
</dbReference>
<feature type="chain" id="PRO_5033437884" description="Chitinase domain-containing protein 1" evidence="3">
    <location>
        <begin position="20"/>
        <end position="369"/>
    </location>
</feature>
<keyword evidence="7" id="KW-1185">Reference proteome</keyword>
<dbReference type="GO" id="GO:0012505">
    <property type="term" value="C:endomembrane system"/>
    <property type="evidence" value="ECO:0007669"/>
    <property type="project" value="TreeGrafter"/>
</dbReference>
<feature type="signal peptide" evidence="3">
    <location>
        <begin position="1"/>
        <end position="19"/>
    </location>
</feature>
<evidence type="ECO:0000256" key="2">
    <source>
        <dbReference type="ARBA" id="ARBA00040976"/>
    </source>
</evidence>
<proteinExistence type="inferred from homology"/>
<dbReference type="InterPro" id="IPR011583">
    <property type="entry name" value="Chitinase_II/V-like_cat"/>
</dbReference>
<comment type="similarity">
    <text evidence="1">Belongs to the glycosyl hydrolase 18 family.</text>
</comment>
<accession>A0A485LRY6</accession>
<dbReference type="InterPro" id="IPR029070">
    <property type="entry name" value="Chitinase_insertion_sf"/>
</dbReference>
<dbReference type="GO" id="GO:0005975">
    <property type="term" value="P:carbohydrate metabolic process"/>
    <property type="evidence" value="ECO:0007669"/>
    <property type="project" value="InterPro"/>
</dbReference>
<name>A0A485LRY6_9STRA</name>
<dbReference type="Proteomes" id="UP000332933">
    <property type="component" value="Unassembled WGS sequence"/>
</dbReference>
<dbReference type="EMBL" id="CAADRA010007440">
    <property type="protein sequence ID" value="VFU01257.1"/>
    <property type="molecule type" value="Genomic_DNA"/>
</dbReference>
<dbReference type="AlphaFoldDB" id="A0A485LRY6"/>
<dbReference type="SUPFAM" id="SSF51445">
    <property type="entry name" value="(Trans)glycosidases"/>
    <property type="match status" value="1"/>
</dbReference>
<dbReference type="GO" id="GO:0070492">
    <property type="term" value="F:oligosaccharide binding"/>
    <property type="evidence" value="ECO:0007669"/>
    <property type="project" value="TreeGrafter"/>
</dbReference>
<reference evidence="6 7" key="1">
    <citation type="submission" date="2019-03" db="EMBL/GenBank/DDBJ databases">
        <authorList>
            <person name="Gaulin E."/>
            <person name="Dumas B."/>
        </authorList>
    </citation>
    <scope>NUCLEOTIDE SEQUENCE [LARGE SCALE GENOMIC DNA]</scope>
    <source>
        <strain evidence="6">CBS 568.67</strain>
    </source>
</reference>
<dbReference type="Gene3D" id="3.10.50.10">
    <property type="match status" value="1"/>
</dbReference>
<feature type="domain" description="GH18" evidence="4">
    <location>
        <begin position="82"/>
        <end position="369"/>
    </location>
</feature>